<dbReference type="InterPro" id="IPR024775">
    <property type="entry name" value="DinB-like"/>
</dbReference>
<organism evidence="7 8">
    <name type="scientific">Solirubrobacter deserti</name>
    <dbReference type="NCBI Taxonomy" id="2282478"/>
    <lineage>
        <taxon>Bacteria</taxon>
        <taxon>Bacillati</taxon>
        <taxon>Actinomycetota</taxon>
        <taxon>Thermoleophilia</taxon>
        <taxon>Solirubrobacterales</taxon>
        <taxon>Solirubrobacteraceae</taxon>
        <taxon>Solirubrobacter</taxon>
    </lineage>
</organism>
<dbReference type="Pfam" id="PF12867">
    <property type="entry name" value="DinB_2"/>
    <property type="match status" value="1"/>
</dbReference>
<evidence type="ECO:0000256" key="4">
    <source>
        <dbReference type="SAM" id="MobiDB-lite"/>
    </source>
</evidence>
<dbReference type="PANTHER" id="PTHR23150">
    <property type="entry name" value="SULFATASE MODIFYING FACTOR 1, 2"/>
    <property type="match status" value="1"/>
</dbReference>
<evidence type="ECO:0000256" key="2">
    <source>
        <dbReference type="ARBA" id="ARBA00023004"/>
    </source>
</evidence>
<evidence type="ECO:0000256" key="1">
    <source>
        <dbReference type="ARBA" id="ARBA00023002"/>
    </source>
</evidence>
<feature type="domain" description="Sulfatase-modifying factor enzyme-like" evidence="5">
    <location>
        <begin position="281"/>
        <end position="353"/>
    </location>
</feature>
<gene>
    <name evidence="7" type="ORF">OJ962_16145</name>
</gene>
<name>A0ABT4RKE7_9ACTN</name>
<dbReference type="InterPro" id="IPR005532">
    <property type="entry name" value="SUMF_dom"/>
</dbReference>
<dbReference type="InterPro" id="IPR034660">
    <property type="entry name" value="DinB/YfiT-like"/>
</dbReference>
<dbReference type="SUPFAM" id="SSF56436">
    <property type="entry name" value="C-type lectin-like"/>
    <property type="match status" value="1"/>
</dbReference>
<dbReference type="Pfam" id="PF03781">
    <property type="entry name" value="FGE-sulfatase"/>
    <property type="match status" value="2"/>
</dbReference>
<feature type="region of interest" description="Disordered" evidence="4">
    <location>
        <begin position="170"/>
        <end position="194"/>
    </location>
</feature>
<dbReference type="InterPro" id="IPR042095">
    <property type="entry name" value="SUMF_sf"/>
</dbReference>
<feature type="domain" description="DinB-like" evidence="6">
    <location>
        <begin position="14"/>
        <end position="134"/>
    </location>
</feature>
<keyword evidence="1" id="KW-0560">Oxidoreductase</keyword>
<dbReference type="EMBL" id="JAPCID010000021">
    <property type="protein sequence ID" value="MDA0139032.1"/>
    <property type="molecule type" value="Genomic_DNA"/>
</dbReference>
<dbReference type="RefSeq" id="WP_202954898.1">
    <property type="nucleotide sequence ID" value="NZ_JAPCID010000021.1"/>
</dbReference>
<keyword evidence="2" id="KW-0408">Iron</keyword>
<dbReference type="InterPro" id="IPR016187">
    <property type="entry name" value="CTDL_fold"/>
</dbReference>
<dbReference type="PANTHER" id="PTHR23150:SF36">
    <property type="entry name" value="HERCYNINE OXYGENASE"/>
    <property type="match status" value="1"/>
</dbReference>
<evidence type="ECO:0000313" key="7">
    <source>
        <dbReference type="EMBL" id="MDA0139032.1"/>
    </source>
</evidence>
<evidence type="ECO:0000256" key="3">
    <source>
        <dbReference type="ARBA" id="ARBA00037882"/>
    </source>
</evidence>
<accession>A0ABT4RKE7</accession>
<sequence length="353" mass="39854">MFELVAHDLHTVMTQVRERTFALVAHLDEDRLNETTSPIMSPLSWDLGHMAAYEDLWLNHRVGGRELLREDLAALYDAFETPRAVRGDLEFLRGEPLREYMAEVRARALEAPVRDGGELHELVIRHELQHTETMLQAMVLAGIAPPSFTGPPAVDGSGLETVEIEEGPFELGSGSEGFAYDNERPRHTASTGRYTIGRTPVTNATWQAWADNGGYTERAFWSDAGWAWRTEQGIDSHPGGPRNAPVMHVTYFEAEAFARAHDARLPTEVEWEKAAPRLEGVGAVWEWTSSHFTGYPGFKAHPYREYSEVFFGDHYRVLRGGSCATHPRVASNQFRNWDLPERRQLFAGVRIAR</sequence>
<dbReference type="Proteomes" id="UP001147700">
    <property type="component" value="Unassembled WGS sequence"/>
</dbReference>
<evidence type="ECO:0000259" key="5">
    <source>
        <dbReference type="Pfam" id="PF03781"/>
    </source>
</evidence>
<dbReference type="SUPFAM" id="SSF109854">
    <property type="entry name" value="DinB/YfiT-like putative metalloenzymes"/>
    <property type="match status" value="1"/>
</dbReference>
<dbReference type="InterPro" id="IPR051043">
    <property type="entry name" value="Sulfatase_Mod_Factor_Kinase"/>
</dbReference>
<evidence type="ECO:0000259" key="6">
    <source>
        <dbReference type="Pfam" id="PF12867"/>
    </source>
</evidence>
<comment type="caution">
    <text evidence="7">The sequence shown here is derived from an EMBL/GenBank/DDBJ whole genome shotgun (WGS) entry which is preliminary data.</text>
</comment>
<feature type="domain" description="Sulfatase-modifying factor enzyme-like" evidence="5">
    <location>
        <begin position="160"/>
        <end position="275"/>
    </location>
</feature>
<reference evidence="7" key="1">
    <citation type="submission" date="2022-10" db="EMBL/GenBank/DDBJ databases">
        <title>The WGS of Solirubrobacter sp. CPCC 204708.</title>
        <authorList>
            <person name="Jiang Z."/>
        </authorList>
    </citation>
    <scope>NUCLEOTIDE SEQUENCE</scope>
    <source>
        <strain evidence="7">CPCC 204708</strain>
    </source>
</reference>
<protein>
    <submittedName>
        <fullName evidence="7">SUMF1/EgtB/PvdO family nonheme iron enzyme</fullName>
    </submittedName>
</protein>
<comment type="pathway">
    <text evidence="3">Amino-acid biosynthesis; ergothioneine biosynthesis.</text>
</comment>
<keyword evidence="8" id="KW-1185">Reference proteome</keyword>
<proteinExistence type="predicted"/>
<dbReference type="Gene3D" id="1.20.120.450">
    <property type="entry name" value="dinb family like domain"/>
    <property type="match status" value="1"/>
</dbReference>
<dbReference type="Gene3D" id="3.90.1580.10">
    <property type="entry name" value="paralog of FGE (formylglycine-generating enzyme)"/>
    <property type="match status" value="2"/>
</dbReference>
<evidence type="ECO:0000313" key="8">
    <source>
        <dbReference type="Proteomes" id="UP001147700"/>
    </source>
</evidence>